<evidence type="ECO:0000256" key="3">
    <source>
        <dbReference type="ARBA" id="ARBA00022989"/>
    </source>
</evidence>
<feature type="transmembrane region" description="Helical" evidence="5">
    <location>
        <begin position="145"/>
        <end position="162"/>
    </location>
</feature>
<accession>A0A2J0KV48</accession>
<comment type="caution">
    <text evidence="6">The sequence shown here is derived from an EMBL/GenBank/DDBJ whole genome shotgun (WGS) entry which is preliminary data.</text>
</comment>
<dbReference type="GO" id="GO:0016020">
    <property type="term" value="C:membrane"/>
    <property type="evidence" value="ECO:0007669"/>
    <property type="project" value="UniProtKB-SubCell"/>
</dbReference>
<dbReference type="AlphaFoldDB" id="A0A2J0KV48"/>
<evidence type="ECO:0000256" key="4">
    <source>
        <dbReference type="ARBA" id="ARBA00023136"/>
    </source>
</evidence>
<name>A0A2J0KV48_9BACT</name>
<organism evidence="6 7">
    <name type="scientific">Candidatus Aquitaenariimonas noxiae</name>
    <dbReference type="NCBI Taxonomy" id="1974741"/>
    <lineage>
        <taxon>Bacteria</taxon>
        <taxon>Pseudomonadati</taxon>
        <taxon>Candidatus Omnitrophota</taxon>
        <taxon>Candidatus Aquitaenariimonas</taxon>
    </lineage>
</organism>
<keyword evidence="2 5" id="KW-0812">Transmembrane</keyword>
<feature type="transmembrane region" description="Helical" evidence="5">
    <location>
        <begin position="260"/>
        <end position="282"/>
    </location>
</feature>
<sequence>MSLIKRAKTLVIGRSRSPQDTTIFRKISLIAFFAWVGLGADGLSSSCYGPQEAFLTLSGHAYLSIFVALGTVLTIFIICTSYSQIVELFPTGGGGYLVASKLLSPTLGMISGCALLIDYVLTITVSITSGADAIFSLLPLGLHSYRLAFAISVVIILMLLNMRGVKESVVAMLPIFLIFIATHLFIIIYAFATHLKILPHIASATVSDMHSTASSVGVFGMLFLIMRSYSMGAGTYTGIEAVSNGIPVLREPRVHTAKKTMLYMAISLAFIVMGLMLSYLFYEVTPQAEKTLNTIFFEQATQGWRMGYIFVFVALMSEAFLLFVAAQTGFVDGPRVLSNMALDRWFPTRFSTLSDRLVIQNGVLIMAGLSLIIMVLAHGSVRFLVVLYSINVFITFVLSQLGMVKHWWVSRSKVKNWHKKLLVNGIGLLLTAFILIGMIVFKFYEGGWITLVITFALVVLALLIKRHYYNTATLLHRLSGLVTVAEQSALATMATTTDGKDHGEFDPKAKTAILLVSGFNGVGLHTLFGIIRMFAGVFKNFIFIQVGVVDAGNFKGREEMENLESQVKKDLYRYVNFMNQQGYYAEGISAIGIDVVEEVNAIASKISERFPDSVFFGGQLIFPKDSFVSRMLHNYTVFSLQKRLYRQGIPFVVLPIRV</sequence>
<protein>
    <submittedName>
        <fullName evidence="6">Amino acid transporter</fullName>
    </submittedName>
</protein>
<evidence type="ECO:0000256" key="1">
    <source>
        <dbReference type="ARBA" id="ARBA00004141"/>
    </source>
</evidence>
<feature type="transmembrane region" description="Helical" evidence="5">
    <location>
        <begin position="357"/>
        <end position="377"/>
    </location>
</feature>
<dbReference type="GO" id="GO:0022857">
    <property type="term" value="F:transmembrane transporter activity"/>
    <property type="evidence" value="ECO:0007669"/>
    <property type="project" value="InterPro"/>
</dbReference>
<dbReference type="InterPro" id="IPR002293">
    <property type="entry name" value="AA/rel_permease1"/>
</dbReference>
<dbReference type="Proteomes" id="UP000230052">
    <property type="component" value="Unassembled WGS sequence"/>
</dbReference>
<evidence type="ECO:0000256" key="5">
    <source>
        <dbReference type="SAM" id="Phobius"/>
    </source>
</evidence>
<dbReference type="InterPro" id="IPR053153">
    <property type="entry name" value="APC_K+_Transporter"/>
</dbReference>
<dbReference type="PANTHER" id="PTHR47704">
    <property type="entry name" value="POTASSIUM TRANSPORTER KIMA"/>
    <property type="match status" value="1"/>
</dbReference>
<feature type="transmembrane region" description="Helical" evidence="5">
    <location>
        <begin position="169"/>
        <end position="192"/>
    </location>
</feature>
<feature type="transmembrane region" description="Helical" evidence="5">
    <location>
        <begin position="306"/>
        <end position="326"/>
    </location>
</feature>
<feature type="transmembrane region" description="Helical" evidence="5">
    <location>
        <begin position="212"/>
        <end position="229"/>
    </location>
</feature>
<feature type="transmembrane region" description="Helical" evidence="5">
    <location>
        <begin position="23"/>
        <end position="40"/>
    </location>
</feature>
<feature type="transmembrane region" description="Helical" evidence="5">
    <location>
        <begin position="102"/>
        <end position="125"/>
    </location>
</feature>
<feature type="transmembrane region" description="Helical" evidence="5">
    <location>
        <begin position="447"/>
        <end position="464"/>
    </location>
</feature>
<feature type="transmembrane region" description="Helical" evidence="5">
    <location>
        <begin position="60"/>
        <end position="82"/>
    </location>
</feature>
<reference evidence="6 7" key="1">
    <citation type="submission" date="2017-09" db="EMBL/GenBank/DDBJ databases">
        <title>Depth-based differentiation of microbial function through sediment-hosted aquifers and enrichment of novel symbionts in the deep terrestrial subsurface.</title>
        <authorList>
            <person name="Probst A.J."/>
            <person name="Ladd B."/>
            <person name="Jarett J.K."/>
            <person name="Geller-Mcgrath D.E."/>
            <person name="Sieber C.M."/>
            <person name="Emerson J.B."/>
            <person name="Anantharaman K."/>
            <person name="Thomas B.C."/>
            <person name="Malmstrom R."/>
            <person name="Stieglmeier M."/>
            <person name="Klingl A."/>
            <person name="Woyke T."/>
            <person name="Ryan C.M."/>
            <person name="Banfield J.F."/>
        </authorList>
    </citation>
    <scope>NUCLEOTIDE SEQUENCE [LARGE SCALE GENOMIC DNA]</scope>
    <source>
        <strain evidence="6">CG07_land_8_20_14_0_80_42_15</strain>
    </source>
</reference>
<dbReference type="PANTHER" id="PTHR47704:SF1">
    <property type="entry name" value="POTASSIUM TRANSPORTER KIMA"/>
    <property type="match status" value="1"/>
</dbReference>
<evidence type="ECO:0000313" key="7">
    <source>
        <dbReference type="Proteomes" id="UP000230052"/>
    </source>
</evidence>
<gene>
    <name evidence="6" type="ORF">COS99_04450</name>
</gene>
<evidence type="ECO:0000256" key="2">
    <source>
        <dbReference type="ARBA" id="ARBA00022692"/>
    </source>
</evidence>
<dbReference type="Pfam" id="PF13520">
    <property type="entry name" value="AA_permease_2"/>
    <property type="match status" value="1"/>
</dbReference>
<dbReference type="Gene3D" id="1.20.1740.10">
    <property type="entry name" value="Amino acid/polyamine transporter I"/>
    <property type="match status" value="1"/>
</dbReference>
<proteinExistence type="predicted"/>
<feature type="transmembrane region" description="Helical" evidence="5">
    <location>
        <begin position="421"/>
        <end position="441"/>
    </location>
</feature>
<keyword evidence="3 5" id="KW-1133">Transmembrane helix</keyword>
<feature type="transmembrane region" description="Helical" evidence="5">
    <location>
        <begin position="383"/>
        <end position="401"/>
    </location>
</feature>
<keyword evidence="4 5" id="KW-0472">Membrane</keyword>
<comment type="subcellular location">
    <subcellularLocation>
        <location evidence="1">Membrane</location>
        <topology evidence="1">Multi-pass membrane protein</topology>
    </subcellularLocation>
</comment>
<evidence type="ECO:0000313" key="6">
    <source>
        <dbReference type="EMBL" id="PIU41649.1"/>
    </source>
</evidence>
<dbReference type="EMBL" id="PEWV01000041">
    <property type="protein sequence ID" value="PIU41649.1"/>
    <property type="molecule type" value="Genomic_DNA"/>
</dbReference>